<dbReference type="EMBL" id="HACM01003875">
    <property type="protein sequence ID" value="CRZ04317.1"/>
    <property type="molecule type" value="Transcribed_RNA"/>
</dbReference>
<dbReference type="PANTHER" id="PTHR37332">
    <property type="entry name" value="EXPRESSED PROTEIN"/>
    <property type="match status" value="1"/>
</dbReference>
<protein>
    <submittedName>
        <fullName evidence="1">Uncharacterized protein</fullName>
    </submittedName>
</protein>
<name>A0A0H5QRS2_9EUKA</name>
<reference evidence="1" key="1">
    <citation type="submission" date="2015-04" db="EMBL/GenBank/DDBJ databases">
        <title>The genome sequence of the plant pathogenic Rhizarian Plasmodiophora brassicae reveals insights in its biotrophic life cycle and the origin of chitin synthesis.</title>
        <authorList>
            <person name="Schwelm A."/>
            <person name="Fogelqvist J."/>
            <person name="Knaust A."/>
            <person name="Julke S."/>
            <person name="Lilja T."/>
            <person name="Dhandapani V."/>
            <person name="Bonilla-Rosso G."/>
            <person name="Karlsson M."/>
            <person name="Shevchenko A."/>
            <person name="Choi S.R."/>
            <person name="Kim H.G."/>
            <person name="Park J.Y."/>
            <person name="Lim Y.P."/>
            <person name="Ludwig-Muller J."/>
            <person name="Dixelius C."/>
        </authorList>
    </citation>
    <scope>NUCLEOTIDE SEQUENCE</scope>
    <source>
        <tissue evidence="1">Potato root galls</tissue>
    </source>
</reference>
<proteinExistence type="predicted"/>
<dbReference type="AlphaFoldDB" id="A0A0H5QRS2"/>
<evidence type="ECO:0000313" key="1">
    <source>
        <dbReference type="EMBL" id="CRZ04317.1"/>
    </source>
</evidence>
<dbReference type="PANTHER" id="PTHR37332:SF1">
    <property type="entry name" value="ELMO DOMAIN-CONTAINING PROTEIN"/>
    <property type="match status" value="1"/>
</dbReference>
<organism evidence="1">
    <name type="scientific">Spongospora subterranea</name>
    <dbReference type="NCBI Taxonomy" id="70186"/>
    <lineage>
        <taxon>Eukaryota</taxon>
        <taxon>Sar</taxon>
        <taxon>Rhizaria</taxon>
        <taxon>Endomyxa</taxon>
        <taxon>Phytomyxea</taxon>
        <taxon>Plasmodiophorida</taxon>
        <taxon>Plasmodiophoridae</taxon>
        <taxon>Spongospora</taxon>
    </lineage>
</organism>
<dbReference type="EMBL" id="HACM01003874">
    <property type="protein sequence ID" value="CRZ04316.1"/>
    <property type="molecule type" value="Transcribed_RNA"/>
</dbReference>
<accession>A0A0H5QRS2</accession>
<sequence length="273" mass="30620">MATDPISTASLGLASIKRMKSHATRASKSSPAASVGQLTLLRLSTFDQIRNAHEPEGAMWLGMVRVDAQLIARQKSAKHLSVEELFVLGLSCSRLLVLTNGVDLSRAMLLLFEEFEVRFSSHREVIPSALPKPVDGREPLPGASSISNTKPTVAKWGKKSVFEVLVNTNIPCDLDYTFTVINICDVLTLLYIRLRDLSCPEDAFIKIDERIREIVIVPIVHRLKRCSYEVIDQEIRKIKFRYKLGRATTHRSVIAIGEGVDDEEPDFKKMFEL</sequence>